<dbReference type="AlphaFoldDB" id="A0A6C7EDV6"/>
<evidence type="ECO:0000313" key="4">
    <source>
        <dbReference type="Proteomes" id="UP000011863"/>
    </source>
</evidence>
<dbReference type="SUPFAM" id="SSF52266">
    <property type="entry name" value="SGNH hydrolase"/>
    <property type="match status" value="1"/>
</dbReference>
<dbReference type="Proteomes" id="UP000011863">
    <property type="component" value="Chromosome"/>
</dbReference>
<dbReference type="OrthoDB" id="9804395at2"/>
<reference evidence="3 4" key="1">
    <citation type="journal article" date="2013" name="Int. J. Syst. Evol. Microbiol.">
        <title>Ilumatobacter nonamiense sp. nov. and Ilumatobacter coccineum sp. nov., isolated from seashore sand.</title>
        <authorList>
            <person name="Matsumoto A."/>
            <person name="Kasai H."/>
            <person name="Matsuo Y."/>
            <person name="Shizuri Y."/>
            <person name="Ichikawa N."/>
            <person name="Fujita N."/>
            <person name="Omura S."/>
            <person name="Takahashi Y."/>
        </authorList>
    </citation>
    <scope>NUCLEOTIDE SEQUENCE [LARGE SCALE GENOMIC DNA]</scope>
    <source>
        <strain evidence="4">NBRC 103263 / KCTC 29153 / YM16-304</strain>
    </source>
</reference>
<accession>A0A6C7EDV6</accession>
<dbReference type="InterPro" id="IPR036514">
    <property type="entry name" value="SGNH_hydro_sf"/>
</dbReference>
<feature type="signal peptide" evidence="1">
    <location>
        <begin position="1"/>
        <end position="27"/>
    </location>
</feature>
<evidence type="ECO:0000259" key="2">
    <source>
        <dbReference type="Pfam" id="PF13472"/>
    </source>
</evidence>
<keyword evidence="1" id="KW-0732">Signal</keyword>
<sequence>MLGRSGPPLLVACAGVMAVAAAGFAQALPSGSVTDLAVAGELASRDPHDVIEYDVFGDSISAGFGVPAHRTWVAGVSYHLFVTKPSDEEHHFYNHAIAGQAIATPSFLATDQGNSSLLIHLRNFVQSPPRPTPLAERTVVLTPSVNELIVSDQGTSGRDRVAKAVYGVRAAIGVLRDAGVPSSNIIVLPMPPIGLQFAAEYEATSEIDQTLASMIVDVNAGLTDVLDVRWYPSLDGNNNGLAVDQFYDGLYDTASRRGADGLHLDADGHAALAADVDDYFRDR</sequence>
<dbReference type="Gene3D" id="3.40.50.1110">
    <property type="entry name" value="SGNH hydrolase"/>
    <property type="match status" value="1"/>
</dbReference>
<feature type="domain" description="SGNH hydrolase-type esterase" evidence="2">
    <location>
        <begin position="55"/>
        <end position="271"/>
    </location>
</feature>
<dbReference type="Pfam" id="PF13472">
    <property type="entry name" value="Lipase_GDSL_2"/>
    <property type="match status" value="1"/>
</dbReference>
<dbReference type="EMBL" id="AP012057">
    <property type="protein sequence ID" value="BAN02818.1"/>
    <property type="molecule type" value="Genomic_DNA"/>
</dbReference>
<organism evidence="3 4">
    <name type="scientific">Ilumatobacter coccineus (strain NBRC 103263 / KCTC 29153 / YM16-304)</name>
    <dbReference type="NCBI Taxonomy" id="1313172"/>
    <lineage>
        <taxon>Bacteria</taxon>
        <taxon>Bacillati</taxon>
        <taxon>Actinomycetota</taxon>
        <taxon>Acidimicrobiia</taxon>
        <taxon>Acidimicrobiales</taxon>
        <taxon>Ilumatobacteraceae</taxon>
        <taxon>Ilumatobacter</taxon>
    </lineage>
</organism>
<name>A0A6C7EDV6_ILUCY</name>
<dbReference type="CDD" id="cd00229">
    <property type="entry name" value="SGNH_hydrolase"/>
    <property type="match status" value="1"/>
</dbReference>
<protein>
    <recommendedName>
        <fullName evidence="2">SGNH hydrolase-type esterase domain-containing protein</fullName>
    </recommendedName>
</protein>
<dbReference type="InterPro" id="IPR013830">
    <property type="entry name" value="SGNH_hydro"/>
</dbReference>
<gene>
    <name evidence="3" type="ORF">YM304_25040</name>
</gene>
<evidence type="ECO:0000256" key="1">
    <source>
        <dbReference type="SAM" id="SignalP"/>
    </source>
</evidence>
<proteinExistence type="predicted"/>
<dbReference type="KEGG" id="aym:YM304_25040"/>
<keyword evidence="4" id="KW-1185">Reference proteome</keyword>
<dbReference type="RefSeq" id="WP_015442065.1">
    <property type="nucleotide sequence ID" value="NC_020520.1"/>
</dbReference>
<evidence type="ECO:0000313" key="3">
    <source>
        <dbReference type="EMBL" id="BAN02818.1"/>
    </source>
</evidence>
<feature type="chain" id="PRO_5025442359" description="SGNH hydrolase-type esterase domain-containing protein" evidence="1">
    <location>
        <begin position="28"/>
        <end position="283"/>
    </location>
</feature>